<comment type="similarity">
    <text evidence="2">Belongs to the VPS54 family.</text>
</comment>
<dbReference type="PANTHER" id="PTHR12965:SF0">
    <property type="entry name" value="VACUOLAR PROTEIN SORTING-ASSOCIATED PROTEIN 54"/>
    <property type="match status" value="1"/>
</dbReference>
<keyword evidence="10" id="KW-1185">Reference proteome</keyword>
<dbReference type="GO" id="GO:0005829">
    <property type="term" value="C:cytosol"/>
    <property type="evidence" value="ECO:0007669"/>
    <property type="project" value="GOC"/>
</dbReference>
<dbReference type="GO" id="GO:0015031">
    <property type="term" value="P:protein transport"/>
    <property type="evidence" value="ECO:0007669"/>
    <property type="project" value="UniProtKB-KW"/>
</dbReference>
<feature type="region of interest" description="Disordered" evidence="7">
    <location>
        <begin position="1213"/>
        <end position="1234"/>
    </location>
</feature>
<evidence type="ECO:0000256" key="5">
    <source>
        <dbReference type="ARBA" id="ARBA00023034"/>
    </source>
</evidence>
<keyword evidence="4" id="KW-0653">Protein transport</keyword>
<dbReference type="InterPro" id="IPR039745">
    <property type="entry name" value="Vps54"/>
</dbReference>
<proteinExistence type="inferred from homology"/>
<reference evidence="10" key="1">
    <citation type="submission" date="2017-01" db="EMBL/GenBank/DDBJ databases">
        <authorList>
            <person name="Wang Y."/>
            <person name="White M."/>
            <person name="Kvist S."/>
            <person name="Moncalvo J.-M."/>
        </authorList>
    </citation>
    <scope>NUCLEOTIDE SEQUENCE [LARGE SCALE GENOMIC DNA]</scope>
    <source>
        <strain evidence="10">ID-206-W2</strain>
    </source>
</reference>
<dbReference type="InterPro" id="IPR012501">
    <property type="entry name" value="Vps54_C"/>
</dbReference>
<feature type="region of interest" description="Disordered" evidence="7">
    <location>
        <begin position="1337"/>
        <end position="1404"/>
    </location>
</feature>
<evidence type="ECO:0000313" key="10">
    <source>
        <dbReference type="Proteomes" id="UP000187429"/>
    </source>
</evidence>
<dbReference type="GO" id="GO:0042147">
    <property type="term" value="P:retrograde transport, endosome to Golgi"/>
    <property type="evidence" value="ECO:0007669"/>
    <property type="project" value="InterPro"/>
</dbReference>
<dbReference type="EMBL" id="LSSM01004944">
    <property type="protein sequence ID" value="OMJ13764.1"/>
    <property type="molecule type" value="Genomic_DNA"/>
</dbReference>
<evidence type="ECO:0000256" key="7">
    <source>
        <dbReference type="SAM" id="MobiDB-lite"/>
    </source>
</evidence>
<feature type="compositionally biased region" description="Pro residues" evidence="7">
    <location>
        <begin position="369"/>
        <end position="378"/>
    </location>
</feature>
<evidence type="ECO:0000256" key="6">
    <source>
        <dbReference type="ARBA" id="ARBA00023054"/>
    </source>
</evidence>
<feature type="region of interest" description="Disordered" evidence="7">
    <location>
        <begin position="369"/>
        <end position="390"/>
    </location>
</feature>
<keyword evidence="3" id="KW-0813">Transport</keyword>
<evidence type="ECO:0000256" key="4">
    <source>
        <dbReference type="ARBA" id="ARBA00022927"/>
    </source>
</evidence>
<feature type="compositionally biased region" description="Polar residues" evidence="7">
    <location>
        <begin position="1393"/>
        <end position="1404"/>
    </location>
</feature>
<organism evidence="9 10">
    <name type="scientific">Smittium culicis</name>
    <dbReference type="NCBI Taxonomy" id="133412"/>
    <lineage>
        <taxon>Eukaryota</taxon>
        <taxon>Fungi</taxon>
        <taxon>Fungi incertae sedis</taxon>
        <taxon>Zoopagomycota</taxon>
        <taxon>Kickxellomycotina</taxon>
        <taxon>Harpellomycetes</taxon>
        <taxon>Harpellales</taxon>
        <taxon>Legeriomycetaceae</taxon>
        <taxon>Smittium</taxon>
    </lineage>
</organism>
<comment type="caution">
    <text evidence="9">The sequence shown here is derived from an EMBL/GenBank/DDBJ whole genome shotgun (WGS) entry which is preliminary data.</text>
</comment>
<feature type="domain" description="Vacuolar protein sorting-associated protein 54 C-terminal" evidence="8">
    <location>
        <begin position="740"/>
        <end position="834"/>
    </location>
</feature>
<dbReference type="OrthoDB" id="10259024at2759"/>
<feature type="compositionally biased region" description="Polar residues" evidence="7">
    <location>
        <begin position="1249"/>
        <end position="1258"/>
    </location>
</feature>
<feature type="compositionally biased region" description="Low complexity" evidence="7">
    <location>
        <begin position="1365"/>
        <end position="1380"/>
    </location>
</feature>
<sequence length="1404" mass="153910">MDFQHNDKPSIYDLNDSLIAPIPPFETDFYSNNSIANLISNSKQKKSRIRRSELTPVKKTPYPSLSLKSFAPYLGQINEEFSSFKEIQSSKAPHLNIHNNPQDNFINHVSSPIDQTNPFDSPVQNLKNFSIENIPPVFFKPDFDIENPSTFSSISSFLTGESSLSILFDTSSSKPPPKPETNLSLLLDNVELNLINEIKTRSSEFFNALSTLTFLSSSSDSALAQINALKSNLLAAKQNLSSTAIDVIDLQNKKNNINRCLNLIHIYSDIINTLPIIKDLVDSHDSPAALALVAEIEHVLISNPDKLSLSNSSSFKSLNRQLIDALSSVSDFAIKKISSSLNSKLADFVNSSYLTWSFPSSKKFSLSPPFSPSLPTAPPNTLSNNQPSSPPISNLGFDAHSLTSYKNNLFSEIKPLFNGLIRIGKADLVLKSFISELDASISLLMEQDYPPDFSKNSSSTDFNDASTQQSLANSLRKISFDDFISLLFKQFSRILLIAFHTLSLIQLTSECYSKNDQGSSPLPPVSRDLINSLQDKIIDTVHLRINKLIIHRKDQISKLNISPFYSFFCITRSFIFSFERLVQKSCTDLRNCLILNSKLFLENLHNEKTKQLLVMIENEQWVQTDAPSDFQIILDNLVASAAFLKSNSSPISSPSLNDQKIPPHSIDSQCLASFSRILKLIPISLSFEKLPQSLIQKSPSLDSSSISEISKNFDSLKLRSSKPPNLLGNSVYGTLKQVDQTYPVVGSSLTLLKTVFEYVQLSVHMPNLASHTFANICHILKLYNSRSCQVVLGAGAVISPAALKHISAKNIALVARSLDLVLQQLIQPIRDIFISGLLLLLPKNSSPNSDFSAPLDYCEFTYLQTSFASSHSNSIQNNTIKSQIRLSTDLIVSVEGDYLAHKTELLVKLISIMSDRADMHVAKLASTKWDSLMAPRLSETAQSSIIPNAPTNNQYTNNSSITKVDSIELILSEIIKLYRILTKYLDLTDIEYIFSQITTVYSNKILASLPHFIITTVMGKSQVIRNFQLLSSELGKLKGVPMLSNQLEISANNINLVDDYLPVASATNIRQINQTSTNLDMQNPKSKHNSAPPPHSSHFTSKHSGIAPLSPTFTSKTDPADIDPNSFRAKARSITEKFARLGASSSQKQPHKGPPLTDEQKKKLQNYDYKTVVVGGVEVKVLAPKNSTDSFNSTSVADNGDKNAVSETPNLFGNFIDSPVSPGQEFSTNASSRFDDECDDGEFSVYSDAGTNNNNNKQFTSSETLLQRPGGNGSFDGPKRETVSANMQARALRTGRGDAGAADYSEFAGMSAKARNGWGRPRSGTEARAMMYGAGLDDTDRPAVSSRASGGHSADGRGVSGHGANGAIAAGNSDADAGAGNTQQDKDGESVYSEVSATFITQEM</sequence>
<evidence type="ECO:0000313" key="9">
    <source>
        <dbReference type="EMBL" id="OMJ13764.1"/>
    </source>
</evidence>
<name>A0A1R1XGL0_9FUNG</name>
<gene>
    <name evidence="9" type="ORF">AYI69_g8862</name>
</gene>
<dbReference type="PANTHER" id="PTHR12965">
    <property type="entry name" value="VACUOLAR PROTEIN SORTING 54"/>
    <property type="match status" value="1"/>
</dbReference>
<protein>
    <submittedName>
        <fullName evidence="9">Vacuolar protein sorting-associated protein 54, chloroplastic</fullName>
    </submittedName>
</protein>
<dbReference type="Proteomes" id="UP000187429">
    <property type="component" value="Unassembled WGS sequence"/>
</dbReference>
<dbReference type="Pfam" id="PF07928">
    <property type="entry name" value="Vps54"/>
    <property type="match status" value="1"/>
</dbReference>
<evidence type="ECO:0000256" key="2">
    <source>
        <dbReference type="ARBA" id="ARBA00009150"/>
    </source>
</evidence>
<evidence type="ECO:0000256" key="1">
    <source>
        <dbReference type="ARBA" id="ARBA00004601"/>
    </source>
</evidence>
<evidence type="ECO:0000259" key="8">
    <source>
        <dbReference type="Pfam" id="PF07928"/>
    </source>
</evidence>
<accession>A0A1R1XGL0</accession>
<feature type="region of interest" description="Disordered" evidence="7">
    <location>
        <begin position="1239"/>
        <end position="1258"/>
    </location>
</feature>
<feature type="region of interest" description="Disordered" evidence="7">
    <location>
        <begin position="1075"/>
        <end position="1106"/>
    </location>
</feature>
<feature type="region of interest" description="Disordered" evidence="7">
    <location>
        <begin position="1263"/>
        <end position="1283"/>
    </location>
</feature>
<dbReference type="GO" id="GO:0019905">
    <property type="term" value="F:syntaxin binding"/>
    <property type="evidence" value="ECO:0007669"/>
    <property type="project" value="TreeGrafter"/>
</dbReference>
<comment type="subcellular location">
    <subcellularLocation>
        <location evidence="1">Golgi apparatus</location>
        <location evidence="1">trans-Golgi network</location>
    </subcellularLocation>
</comment>
<feature type="region of interest" description="Disordered" evidence="7">
    <location>
        <begin position="1139"/>
        <end position="1161"/>
    </location>
</feature>
<dbReference type="GO" id="GO:0006896">
    <property type="term" value="P:Golgi to vacuole transport"/>
    <property type="evidence" value="ECO:0007669"/>
    <property type="project" value="TreeGrafter"/>
</dbReference>
<keyword evidence="5" id="KW-0333">Golgi apparatus</keyword>
<feature type="compositionally biased region" description="Polar residues" evidence="7">
    <location>
        <begin position="1075"/>
        <end position="1084"/>
    </location>
</feature>
<dbReference type="GO" id="GO:0000938">
    <property type="term" value="C:GARP complex"/>
    <property type="evidence" value="ECO:0007669"/>
    <property type="project" value="InterPro"/>
</dbReference>
<keyword evidence="6" id="KW-0175">Coiled coil</keyword>
<evidence type="ECO:0000256" key="3">
    <source>
        <dbReference type="ARBA" id="ARBA00022448"/>
    </source>
</evidence>